<evidence type="ECO:0000313" key="3">
    <source>
        <dbReference type="Proteomes" id="UP000309340"/>
    </source>
</evidence>
<dbReference type="AlphaFoldDB" id="A0A4U0XJT0"/>
<evidence type="ECO:0000313" key="2">
    <source>
        <dbReference type="EMBL" id="TKA75643.1"/>
    </source>
</evidence>
<dbReference type="EMBL" id="NAJQ01000186">
    <property type="protein sequence ID" value="TKA75643.1"/>
    <property type="molecule type" value="Genomic_DNA"/>
</dbReference>
<accession>A0A4U0XJT0</accession>
<name>A0A4U0XJT0_9PEZI</name>
<keyword evidence="3" id="KW-1185">Reference proteome</keyword>
<evidence type="ECO:0000256" key="1">
    <source>
        <dbReference type="SAM" id="MobiDB-lite"/>
    </source>
</evidence>
<feature type="region of interest" description="Disordered" evidence="1">
    <location>
        <begin position="1"/>
        <end position="72"/>
    </location>
</feature>
<dbReference type="Proteomes" id="UP000309340">
    <property type="component" value="Unassembled WGS sequence"/>
</dbReference>
<feature type="compositionally biased region" description="Low complexity" evidence="1">
    <location>
        <begin position="37"/>
        <end position="48"/>
    </location>
</feature>
<comment type="caution">
    <text evidence="2">The sequence shown here is derived from an EMBL/GenBank/DDBJ whole genome shotgun (WGS) entry which is preliminary data.</text>
</comment>
<feature type="compositionally biased region" description="Basic and acidic residues" evidence="1">
    <location>
        <begin position="26"/>
        <end position="36"/>
    </location>
</feature>
<protein>
    <submittedName>
        <fullName evidence="2">Uncharacterized protein</fullName>
    </submittedName>
</protein>
<gene>
    <name evidence="2" type="ORF">B0A55_04991</name>
</gene>
<organism evidence="2 3">
    <name type="scientific">Friedmanniomyces simplex</name>
    <dbReference type="NCBI Taxonomy" id="329884"/>
    <lineage>
        <taxon>Eukaryota</taxon>
        <taxon>Fungi</taxon>
        <taxon>Dikarya</taxon>
        <taxon>Ascomycota</taxon>
        <taxon>Pezizomycotina</taxon>
        <taxon>Dothideomycetes</taxon>
        <taxon>Dothideomycetidae</taxon>
        <taxon>Mycosphaerellales</taxon>
        <taxon>Teratosphaeriaceae</taxon>
        <taxon>Friedmanniomyces</taxon>
    </lineage>
</organism>
<proteinExistence type="predicted"/>
<reference evidence="2 3" key="1">
    <citation type="submission" date="2017-03" db="EMBL/GenBank/DDBJ databases">
        <title>Genomes of endolithic fungi from Antarctica.</title>
        <authorList>
            <person name="Coleine C."/>
            <person name="Masonjones S."/>
            <person name="Stajich J.E."/>
        </authorList>
    </citation>
    <scope>NUCLEOTIDE SEQUENCE [LARGE SCALE GENOMIC DNA]</scope>
    <source>
        <strain evidence="2 3">CCFEE 5184</strain>
    </source>
</reference>
<feature type="compositionally biased region" description="Basic and acidic residues" evidence="1">
    <location>
        <begin position="304"/>
        <end position="315"/>
    </location>
</feature>
<dbReference type="OrthoDB" id="3854541at2759"/>
<feature type="region of interest" description="Disordered" evidence="1">
    <location>
        <begin position="302"/>
        <end position="323"/>
    </location>
</feature>
<sequence>MSNNERPEELIVAGAQQAEESQGTSHDLEGLHRTSSEENNNNGESTTGLSHFPRLAPVTRPARDLRSAPRTRARNIPGELPLLWDLPEPVSIIARTTPPGHRVRLSRIPRAQRAPPSVIEHAQILLLDPPDIVSDSILRVLENAATGFPSHFGMTSAEIAAARNEARVLSTTLNTPLDTINTIMNWREEELNTGRPHPRDPLDPNRATVAWQVDDMPAAPGQPDVQIRRLDLAVSTEELLSTSTGVVGGMEDREEGDRPRFNSLLPIFHDVTERLGEDSRVRIAEIAELGHEVRALRAQATELGEEHTKGQRRPENTVQGVDPDAEYGERRLRRHQAFNEDALLVFPELRSIAEFGADASSHSLPTSLTVGTIDALQGRRTQARANFHNRSPRRRDYRSDAEIIQADEDAEDEAELGGYEIGQNDLQGFGTSVDLDAMLEAQEELREEHRLWGPRVDWWHE</sequence>